<keyword evidence="3" id="KW-0067">ATP-binding</keyword>
<name>A0ABQ5GFD5_9ASTR</name>
<accession>A0ABQ5GFD5</accession>
<dbReference type="Proteomes" id="UP001151760">
    <property type="component" value="Unassembled WGS sequence"/>
</dbReference>
<evidence type="ECO:0000256" key="1">
    <source>
        <dbReference type="ARBA" id="ARBA00022701"/>
    </source>
</evidence>
<feature type="coiled-coil region" evidence="6">
    <location>
        <begin position="331"/>
        <end position="365"/>
    </location>
</feature>
<dbReference type="PANTHER" id="PTHR37739">
    <property type="entry name" value="KINESIN-LIKE PROTEIN KIN-12D"/>
    <property type="match status" value="1"/>
</dbReference>
<protein>
    <submittedName>
        <fullName evidence="8">Kinesin-like protein KIN-12D</fullName>
    </submittedName>
</protein>
<keyword evidence="9" id="KW-1185">Reference proteome</keyword>
<dbReference type="InterPro" id="IPR044986">
    <property type="entry name" value="KIF15/KIN-12"/>
</dbReference>
<keyword evidence="5" id="KW-0505">Motor protein</keyword>
<reference evidence="8" key="2">
    <citation type="submission" date="2022-01" db="EMBL/GenBank/DDBJ databases">
        <authorList>
            <person name="Yamashiro T."/>
            <person name="Shiraishi A."/>
            <person name="Satake H."/>
            <person name="Nakayama K."/>
        </authorList>
    </citation>
    <scope>NUCLEOTIDE SEQUENCE</scope>
</reference>
<evidence type="ECO:0000256" key="5">
    <source>
        <dbReference type="ARBA" id="ARBA00023175"/>
    </source>
</evidence>
<keyword evidence="4 6" id="KW-0175">Coiled coil</keyword>
<evidence type="ECO:0000256" key="4">
    <source>
        <dbReference type="ARBA" id="ARBA00023054"/>
    </source>
</evidence>
<evidence type="ECO:0000313" key="9">
    <source>
        <dbReference type="Proteomes" id="UP001151760"/>
    </source>
</evidence>
<feature type="compositionally biased region" description="Polar residues" evidence="7">
    <location>
        <begin position="893"/>
        <end position="913"/>
    </location>
</feature>
<evidence type="ECO:0000256" key="7">
    <source>
        <dbReference type="SAM" id="MobiDB-lite"/>
    </source>
</evidence>
<feature type="coiled-coil region" evidence="6">
    <location>
        <begin position="708"/>
        <end position="772"/>
    </location>
</feature>
<evidence type="ECO:0000256" key="6">
    <source>
        <dbReference type="SAM" id="Coils"/>
    </source>
</evidence>
<sequence>MVERSNYMGSELSAIVKQMEAMDKSEEIRVIEETFMADMLAKEIELLIVSAELQETVLERKNIEKENKHLKDSILLDKEAEIAFLLKDIEEKEIQMLEKSQMLEMSSCKLQQDLDIKDTELRKMRRHEEELMADYCAVSRELEEMKSAVKQCESLSDLSSKECGYLMSTVDIKNNRVFSSLSEKVVSLEQRFEEIKGSTEKTHLLIEEFESLEKLAKEAISENFNLQSELDRKDKVLEGLEFDLQLLQESSSNKQDQKDEIEELTASVESLEYELDDNIAKIQMLESQLKEKLSIISTLETDVSREYELVKSLFSEIEMLTESVKNALKAKETTDVELVEAKKANESLEMELAQMESALFEMKALVESRTNDFNSVSCKRDDFYAELLEVRKELEMAHALSEENEAIATEAKQMAETSRLYAEEKEEEVKVCEKSVEELEHMVNVLESQVELVQGEAEKQRLQREELELEFQVFKQEINSVKSSDSDTRRLLNEKEKCLQEVLQRVQILEKEIVSKDSEILQHKAHISELNLHAEAQAREYKQTFKSLEAMADQVKSDGSAQHISNSPSKKLEKNASRTRGSGSPFKCMGMGLVQQMKSERDSELASARQRIEELESLAATRQKEIFALNAKLAMSGSMTHDVLRDLLNIKLDMTTYSSIVDGHQNEDLTEKARTYKAEGQSKDEEVMKLKQQLKEFVIERKGWMDEIERKQSEMIAAEIALEQLRQRDHLLATENEMFKKEIANHKMKVIKLEGEEENNALKSQNDELSRKLRRNDAILIRVKEELAKERAASGKNSYYVETELQLEERLKETEDERDRLAQKLAALCTNILKAAGVTGSPCDVTVSMAEEALEQFQTRVATLARELQDLQYKNRISNERVRLLEMMPQMADESQQTNSRVTRSPFFSTLDR</sequence>
<feature type="coiled-coil region" evidence="6">
    <location>
        <begin position="53"/>
        <end position="95"/>
    </location>
</feature>
<feature type="compositionally biased region" description="Polar residues" evidence="7">
    <location>
        <begin position="557"/>
        <end position="569"/>
    </location>
</feature>
<feature type="coiled-coil region" evidence="6">
    <location>
        <begin position="804"/>
        <end position="874"/>
    </location>
</feature>
<dbReference type="EMBL" id="BQNB010018442">
    <property type="protein sequence ID" value="GJT74450.1"/>
    <property type="molecule type" value="Genomic_DNA"/>
</dbReference>
<gene>
    <name evidence="8" type="ORF">Tco_1041175</name>
</gene>
<feature type="region of interest" description="Disordered" evidence="7">
    <location>
        <begin position="556"/>
        <end position="588"/>
    </location>
</feature>
<comment type="caution">
    <text evidence="8">The sequence shown here is derived from an EMBL/GenBank/DDBJ whole genome shotgun (WGS) entry which is preliminary data.</text>
</comment>
<reference evidence="8" key="1">
    <citation type="journal article" date="2022" name="Int. J. Mol. Sci.">
        <title>Draft Genome of Tanacetum Coccineum: Genomic Comparison of Closely Related Tanacetum-Family Plants.</title>
        <authorList>
            <person name="Yamashiro T."/>
            <person name="Shiraishi A."/>
            <person name="Nakayama K."/>
            <person name="Satake H."/>
        </authorList>
    </citation>
    <scope>NUCLEOTIDE SEQUENCE</scope>
</reference>
<keyword evidence="1" id="KW-0493">Microtubule</keyword>
<evidence type="ECO:0000313" key="8">
    <source>
        <dbReference type="EMBL" id="GJT74450.1"/>
    </source>
</evidence>
<feature type="coiled-coil region" evidence="6">
    <location>
        <begin position="209"/>
        <end position="288"/>
    </location>
</feature>
<organism evidence="8 9">
    <name type="scientific">Tanacetum coccineum</name>
    <dbReference type="NCBI Taxonomy" id="301880"/>
    <lineage>
        <taxon>Eukaryota</taxon>
        <taxon>Viridiplantae</taxon>
        <taxon>Streptophyta</taxon>
        <taxon>Embryophyta</taxon>
        <taxon>Tracheophyta</taxon>
        <taxon>Spermatophyta</taxon>
        <taxon>Magnoliopsida</taxon>
        <taxon>eudicotyledons</taxon>
        <taxon>Gunneridae</taxon>
        <taxon>Pentapetalae</taxon>
        <taxon>asterids</taxon>
        <taxon>campanulids</taxon>
        <taxon>Asterales</taxon>
        <taxon>Asteraceae</taxon>
        <taxon>Asteroideae</taxon>
        <taxon>Anthemideae</taxon>
        <taxon>Anthemidinae</taxon>
        <taxon>Tanacetum</taxon>
    </lineage>
</organism>
<feature type="coiled-coil region" evidence="6">
    <location>
        <begin position="598"/>
        <end position="625"/>
    </location>
</feature>
<evidence type="ECO:0000256" key="3">
    <source>
        <dbReference type="ARBA" id="ARBA00022840"/>
    </source>
</evidence>
<proteinExistence type="predicted"/>
<keyword evidence="2" id="KW-0547">Nucleotide-binding</keyword>
<dbReference type="PANTHER" id="PTHR37739:SF8">
    <property type="entry name" value="KINESIN-LIKE PROTEIN KIN-12D"/>
    <property type="match status" value="1"/>
</dbReference>
<evidence type="ECO:0000256" key="2">
    <source>
        <dbReference type="ARBA" id="ARBA00022741"/>
    </source>
</evidence>
<feature type="region of interest" description="Disordered" evidence="7">
    <location>
        <begin position="891"/>
        <end position="913"/>
    </location>
</feature>